<name>A0ABQ3YW92_9ACTN</name>
<dbReference type="Pfam" id="PF09346">
    <property type="entry name" value="SMI1_KNR4"/>
    <property type="match status" value="1"/>
</dbReference>
<reference evidence="2 3" key="1">
    <citation type="submission" date="2021-01" db="EMBL/GenBank/DDBJ databases">
        <title>Whole genome shotgun sequence of Actinoplanes durhamensis NBRC 14914.</title>
        <authorList>
            <person name="Komaki H."/>
            <person name="Tamura T."/>
        </authorList>
    </citation>
    <scope>NUCLEOTIDE SEQUENCE [LARGE SCALE GENOMIC DNA]</scope>
    <source>
        <strain evidence="2 3">NBRC 14914</strain>
    </source>
</reference>
<evidence type="ECO:0000259" key="1">
    <source>
        <dbReference type="SMART" id="SM00860"/>
    </source>
</evidence>
<sequence length="453" mass="47840">MPSIYDFATWAPLARLLTVGALEKLVVEGGFVVGAVSRSGSVHTSRLGNGSSAHRRAQWEAEQLVAAGLNEFGLDESGLDEFGLSRIAYCLQVSPAGDAVLDLFDYGSAVEDVTSPYPVSMVLRDGAVPQPWRRLPSPAPDAGPAPSADPARLERLLRQRLVDPVGVTDAQIAAAQARLGVSLPAELTALYRVTSGSRGDQKYTDALGCELLPIDELSIADSRRRSSPWYYAAGEAARTPSDATVQGLPGSPGWIVFASDGGTARFAVDLTPGAAGHLGQIIVLDDGRSIGGDLVADSLTAMIEHGSQDWRPARPDEWPAVARINANAFSSVDAAAHPELEVLVIGRWDGEPLSLAAAVGLPRLRTLQAQAGTLADPMQIARISGLEYLAIGVHEWRVLLQAAAVPRGLSAAGIEIDGQEDPREVVALANELLALWNRPLVSRTTLSGNLQPN</sequence>
<comment type="caution">
    <text evidence="2">The sequence shown here is derived from an EMBL/GenBank/DDBJ whole genome shotgun (WGS) entry which is preliminary data.</text>
</comment>
<dbReference type="SMART" id="SM00860">
    <property type="entry name" value="SMI1_KNR4"/>
    <property type="match status" value="1"/>
</dbReference>
<dbReference type="InterPro" id="IPR037883">
    <property type="entry name" value="Knr4/Smi1-like_sf"/>
</dbReference>
<feature type="domain" description="Knr4/Smi1-like" evidence="1">
    <location>
        <begin position="166"/>
        <end position="305"/>
    </location>
</feature>
<organism evidence="2 3">
    <name type="scientific">Paractinoplanes durhamensis</name>
    <dbReference type="NCBI Taxonomy" id="113563"/>
    <lineage>
        <taxon>Bacteria</taxon>
        <taxon>Bacillati</taxon>
        <taxon>Actinomycetota</taxon>
        <taxon>Actinomycetes</taxon>
        <taxon>Micromonosporales</taxon>
        <taxon>Micromonosporaceae</taxon>
        <taxon>Paractinoplanes</taxon>
    </lineage>
</organism>
<dbReference type="EMBL" id="BOML01000027">
    <property type="protein sequence ID" value="GIE01843.1"/>
    <property type="molecule type" value="Genomic_DNA"/>
</dbReference>
<protein>
    <submittedName>
        <fullName evidence="2">SMI1/KNR4 family protein</fullName>
    </submittedName>
</protein>
<dbReference type="RefSeq" id="WP_203727617.1">
    <property type="nucleotide sequence ID" value="NZ_BAAATX010000005.1"/>
</dbReference>
<evidence type="ECO:0000313" key="2">
    <source>
        <dbReference type="EMBL" id="GIE01843.1"/>
    </source>
</evidence>
<keyword evidence="3" id="KW-1185">Reference proteome</keyword>
<accession>A0ABQ3YW92</accession>
<dbReference type="SUPFAM" id="SSF160631">
    <property type="entry name" value="SMI1/KNR4-like"/>
    <property type="match status" value="1"/>
</dbReference>
<dbReference type="InterPro" id="IPR018958">
    <property type="entry name" value="Knr4/Smi1-like_dom"/>
</dbReference>
<evidence type="ECO:0000313" key="3">
    <source>
        <dbReference type="Proteomes" id="UP000637628"/>
    </source>
</evidence>
<gene>
    <name evidence="2" type="ORF">Adu01nite_31930</name>
</gene>
<proteinExistence type="predicted"/>
<dbReference type="Proteomes" id="UP000637628">
    <property type="component" value="Unassembled WGS sequence"/>
</dbReference>